<reference evidence="1 2" key="1">
    <citation type="submission" date="2019-07" db="EMBL/GenBank/DDBJ databases">
        <title>Whole genome shotgun sequence of Cellulomonas composti NBRC 100758.</title>
        <authorList>
            <person name="Hosoyama A."/>
            <person name="Uohara A."/>
            <person name="Ohji S."/>
            <person name="Ichikawa N."/>
        </authorList>
    </citation>
    <scope>NUCLEOTIDE SEQUENCE [LARGE SCALE GENOMIC DNA]</scope>
    <source>
        <strain evidence="1 2">NBRC 100758</strain>
    </source>
</reference>
<comment type="caution">
    <text evidence="1">The sequence shown here is derived from an EMBL/GenBank/DDBJ whole genome shotgun (WGS) entry which is preliminary data.</text>
</comment>
<evidence type="ECO:0000313" key="2">
    <source>
        <dbReference type="Proteomes" id="UP000321720"/>
    </source>
</evidence>
<accession>A0A511JBL7</accession>
<dbReference type="OrthoDB" id="3465452at2"/>
<gene>
    <name evidence="1" type="ORF">CCO02nite_20340</name>
</gene>
<organism evidence="1 2">
    <name type="scientific">Cellulomonas composti</name>
    <dbReference type="NCBI Taxonomy" id="266130"/>
    <lineage>
        <taxon>Bacteria</taxon>
        <taxon>Bacillati</taxon>
        <taxon>Actinomycetota</taxon>
        <taxon>Actinomycetes</taxon>
        <taxon>Micrococcales</taxon>
        <taxon>Cellulomonadaceae</taxon>
        <taxon>Cellulomonas</taxon>
    </lineage>
</organism>
<proteinExistence type="predicted"/>
<name>A0A511JBL7_9CELL</name>
<protein>
    <submittedName>
        <fullName evidence="1">Uncharacterized protein</fullName>
    </submittedName>
</protein>
<dbReference type="EMBL" id="BJWG01000008">
    <property type="protein sequence ID" value="GEL95376.1"/>
    <property type="molecule type" value="Genomic_DNA"/>
</dbReference>
<dbReference type="Proteomes" id="UP000321720">
    <property type="component" value="Unassembled WGS sequence"/>
</dbReference>
<dbReference type="AlphaFoldDB" id="A0A511JBL7"/>
<keyword evidence="2" id="KW-1185">Reference proteome</keyword>
<sequence>MSLAVQPQLLPPAQLDALDRSTADQLLTEWGHYLGPCRRPFGVEAWGLFVAGKPVSLAVSASIVSSTVAAYARGEVVELARLCSAPSAAWATRVMLRLWREACPWSYWPVRAAVAYSASDRHEGRIYRFDGWRHAADSAGSSGGGQWTAPRGEGHAARGPKRVWVYDYEGGRR</sequence>
<evidence type="ECO:0000313" key="1">
    <source>
        <dbReference type="EMBL" id="GEL95376.1"/>
    </source>
</evidence>
<dbReference type="RefSeq" id="WP_146843017.1">
    <property type="nucleotide sequence ID" value="NZ_BJWG01000008.1"/>
</dbReference>